<dbReference type="PANTHER" id="PTHR24189:SF50">
    <property type="entry name" value="ANKYRIN REPEAT AND SOCS BOX PROTEIN 2"/>
    <property type="match status" value="1"/>
</dbReference>
<protein>
    <submittedName>
        <fullName evidence="6">Ankyrin repeat-containing domain protein</fullName>
    </submittedName>
</protein>
<sequence>MLPQPLRLLSGGGGGSPSLENGNGSSGSGGGGDGLRLCPRCMHERADLSLYKTKLDEVCTALAQREARWLRHVQRYDAALAEVEDAEQLKMVLSSQMLQLVQDADERVEDTLREFAQQAQDVMSAPSTPPLPAPPAAAAPRQQRAGAQSLLHFIDLWDKAQTWEEQEAGMTEVMQHWHQDDRLNLVTADPLVERANRNPAAVAGGDMRKLRECVIQRWKDVNRPYQGVFGGDTLLHVVCREGYDGMAVFMLDPATKSAFEQVTLDVNATNKKGRTPLMLCFTPPSLTLVAKANGLEQDPEIGCGRPKAKRPEELTVAADWLPPGDREARERLVERLLAAGARVNALDLHDYTCLHYAAMLGWVGSVEALLKAGADPGHKSVTGETALHLAIERRHGAAAESLLLASPSLVDESDRDGTRAIHTAIRCRCGREFLELLADHKADMNAPDYSGVTPLQLACSLQDHAAVSALLDLKVVRESPALALLKGDDGDRIRARIAQEDAERARLAQDALSAQASDAQAREDAARARLARDALSAQASEAQARAHRAYGQWVPYIDKQGRGIFYYNKVSRETRWEQPPDYVQDKAYVMKSATHGMSFYH</sequence>
<dbReference type="Gene3D" id="1.25.40.20">
    <property type="entry name" value="Ankyrin repeat-containing domain"/>
    <property type="match status" value="2"/>
</dbReference>
<dbReference type="Pfam" id="PF12796">
    <property type="entry name" value="Ank_2"/>
    <property type="match status" value="1"/>
</dbReference>
<dbReference type="OrthoDB" id="20052at2759"/>
<dbReference type="AlphaFoldDB" id="A0A835Z5D7"/>
<evidence type="ECO:0000259" key="5">
    <source>
        <dbReference type="PROSITE" id="PS50020"/>
    </source>
</evidence>
<dbReference type="EMBL" id="JAFCMP010000235">
    <property type="protein sequence ID" value="KAG5182553.1"/>
    <property type="molecule type" value="Genomic_DNA"/>
</dbReference>
<dbReference type="PROSITE" id="PS50088">
    <property type="entry name" value="ANK_REPEAT"/>
    <property type="match status" value="1"/>
</dbReference>
<evidence type="ECO:0000256" key="3">
    <source>
        <dbReference type="PROSITE-ProRule" id="PRU00023"/>
    </source>
</evidence>
<dbReference type="SUPFAM" id="SSF51045">
    <property type="entry name" value="WW domain"/>
    <property type="match status" value="1"/>
</dbReference>
<feature type="repeat" description="ANK" evidence="3">
    <location>
        <begin position="349"/>
        <end position="381"/>
    </location>
</feature>
<reference evidence="6" key="1">
    <citation type="submission" date="2021-02" db="EMBL/GenBank/DDBJ databases">
        <title>First Annotated Genome of the Yellow-green Alga Tribonema minus.</title>
        <authorList>
            <person name="Mahan K.M."/>
        </authorList>
    </citation>
    <scope>NUCLEOTIDE SEQUENCE</scope>
    <source>
        <strain evidence="6">UTEX B ZZ1240</strain>
    </source>
</reference>
<dbReference type="PROSITE" id="PS01159">
    <property type="entry name" value="WW_DOMAIN_1"/>
    <property type="match status" value="1"/>
</dbReference>
<evidence type="ECO:0000313" key="6">
    <source>
        <dbReference type="EMBL" id="KAG5182553.1"/>
    </source>
</evidence>
<proteinExistence type="predicted"/>
<dbReference type="SMART" id="SM00248">
    <property type="entry name" value="ANK"/>
    <property type="match status" value="5"/>
</dbReference>
<feature type="region of interest" description="Disordered" evidence="4">
    <location>
        <begin position="119"/>
        <end position="141"/>
    </location>
</feature>
<dbReference type="CDD" id="cd00201">
    <property type="entry name" value="WW"/>
    <property type="match status" value="1"/>
</dbReference>
<dbReference type="InterPro" id="IPR036020">
    <property type="entry name" value="WW_dom_sf"/>
</dbReference>
<dbReference type="Gene3D" id="2.20.70.10">
    <property type="match status" value="1"/>
</dbReference>
<dbReference type="Proteomes" id="UP000664859">
    <property type="component" value="Unassembled WGS sequence"/>
</dbReference>
<dbReference type="InterPro" id="IPR050745">
    <property type="entry name" value="Multifunctional_regulatory"/>
</dbReference>
<evidence type="ECO:0000256" key="2">
    <source>
        <dbReference type="ARBA" id="ARBA00023043"/>
    </source>
</evidence>
<evidence type="ECO:0000256" key="4">
    <source>
        <dbReference type="SAM" id="MobiDB-lite"/>
    </source>
</evidence>
<dbReference type="InterPro" id="IPR036770">
    <property type="entry name" value="Ankyrin_rpt-contain_sf"/>
</dbReference>
<keyword evidence="2 3" id="KW-0040">ANK repeat</keyword>
<comment type="caution">
    <text evidence="6">The sequence shown here is derived from an EMBL/GenBank/DDBJ whole genome shotgun (WGS) entry which is preliminary data.</text>
</comment>
<feature type="domain" description="WW" evidence="5">
    <location>
        <begin position="553"/>
        <end position="581"/>
    </location>
</feature>
<keyword evidence="7" id="KW-1185">Reference proteome</keyword>
<feature type="region of interest" description="Disordered" evidence="4">
    <location>
        <begin position="1"/>
        <end position="31"/>
    </location>
</feature>
<evidence type="ECO:0000256" key="1">
    <source>
        <dbReference type="ARBA" id="ARBA00022737"/>
    </source>
</evidence>
<organism evidence="6 7">
    <name type="scientific">Tribonema minus</name>
    <dbReference type="NCBI Taxonomy" id="303371"/>
    <lineage>
        <taxon>Eukaryota</taxon>
        <taxon>Sar</taxon>
        <taxon>Stramenopiles</taxon>
        <taxon>Ochrophyta</taxon>
        <taxon>PX clade</taxon>
        <taxon>Xanthophyceae</taxon>
        <taxon>Tribonematales</taxon>
        <taxon>Tribonemataceae</taxon>
        <taxon>Tribonema</taxon>
    </lineage>
</organism>
<dbReference type="PROSITE" id="PS50020">
    <property type="entry name" value="WW_DOMAIN_2"/>
    <property type="match status" value="1"/>
</dbReference>
<feature type="compositionally biased region" description="Pro residues" evidence="4">
    <location>
        <begin position="127"/>
        <end position="137"/>
    </location>
</feature>
<accession>A0A835Z5D7</accession>
<dbReference type="InterPro" id="IPR001202">
    <property type="entry name" value="WW_dom"/>
</dbReference>
<name>A0A835Z5D7_9STRA</name>
<gene>
    <name evidence="6" type="ORF">JKP88DRAFT_348773</name>
</gene>
<evidence type="ECO:0000313" key="7">
    <source>
        <dbReference type="Proteomes" id="UP000664859"/>
    </source>
</evidence>
<dbReference type="PANTHER" id="PTHR24189">
    <property type="entry name" value="MYOTROPHIN"/>
    <property type="match status" value="1"/>
</dbReference>
<dbReference type="PROSITE" id="PS50297">
    <property type="entry name" value="ANK_REP_REGION"/>
    <property type="match status" value="1"/>
</dbReference>
<keyword evidence="1" id="KW-0677">Repeat</keyword>
<dbReference type="InterPro" id="IPR002110">
    <property type="entry name" value="Ankyrin_rpt"/>
</dbReference>
<dbReference type="SUPFAM" id="SSF48403">
    <property type="entry name" value="Ankyrin repeat"/>
    <property type="match status" value="1"/>
</dbReference>